<reference evidence="4" key="1">
    <citation type="journal article" date="2013" name="Science">
        <title>The Amborella genome and the evolution of flowering plants.</title>
        <authorList>
            <consortium name="Amborella Genome Project"/>
        </authorList>
    </citation>
    <scope>NUCLEOTIDE SEQUENCE [LARGE SCALE GENOMIC DNA]</scope>
</reference>
<accession>U5CWL3</accession>
<dbReference type="Proteomes" id="UP000017836">
    <property type="component" value="Unassembled WGS sequence"/>
</dbReference>
<feature type="domain" description="Anamorsin N-terminal" evidence="2">
    <location>
        <begin position="30"/>
        <end position="156"/>
    </location>
</feature>
<evidence type="ECO:0000259" key="2">
    <source>
        <dbReference type="Pfam" id="PF20922"/>
    </source>
</evidence>
<evidence type="ECO:0000256" key="1">
    <source>
        <dbReference type="SAM" id="MobiDB-lite"/>
    </source>
</evidence>
<evidence type="ECO:0000313" key="3">
    <source>
        <dbReference type="EMBL" id="ERN14350.1"/>
    </source>
</evidence>
<dbReference type="STRING" id="13333.U5CWL3"/>
<dbReference type="InterPro" id="IPR007785">
    <property type="entry name" value="Anamorsin"/>
</dbReference>
<dbReference type="AlphaFoldDB" id="U5CWL3"/>
<dbReference type="EMBL" id="KI392557">
    <property type="protein sequence ID" value="ERN14350.1"/>
    <property type="molecule type" value="Genomic_DNA"/>
</dbReference>
<keyword evidence="4" id="KW-1185">Reference proteome</keyword>
<dbReference type="PANTHER" id="PTHR13273">
    <property type="entry name" value="ANAMORSIN"/>
    <property type="match status" value="1"/>
</dbReference>
<dbReference type="OMA" id="FHNQLWL"/>
<evidence type="ECO:0000313" key="4">
    <source>
        <dbReference type="Proteomes" id="UP000017836"/>
    </source>
</evidence>
<feature type="compositionally biased region" description="Basic and acidic residues" evidence="1">
    <location>
        <begin position="233"/>
        <end position="247"/>
    </location>
</feature>
<name>U5CWL3_AMBTC</name>
<dbReference type="GO" id="GO:0016226">
    <property type="term" value="P:iron-sulfur cluster assembly"/>
    <property type="evidence" value="ECO:0000318"/>
    <property type="project" value="GO_Central"/>
</dbReference>
<proteinExistence type="predicted"/>
<dbReference type="InterPro" id="IPR029063">
    <property type="entry name" value="SAM-dependent_MTases_sf"/>
</dbReference>
<dbReference type="Gramene" id="ERN14350">
    <property type="protein sequence ID" value="ERN14350"/>
    <property type="gene ID" value="AMTR_s00033p00214520"/>
</dbReference>
<sequence>MDFQGGVLIITDSISMNAGIVVWALEHFSVGPKDLRIITQASLLEGHLYFNSTLSAVVSITEKPGFHTQLWLLELAKVLKPGGTVYLQEPSFFEGNKEIIVQQSRASLEHNLLFAGFSGLEGAECIDHSAEIDSIPQDFELIAVKAKRPSWDICSSSFPLQKKTPLKRGSTIVTFPSTFQPQIDETLEDLIEDEKFCSSEDLKKLQLPVDDNMLLKERIRERNRLYQRRRRARMTEEQRKRERERRRQYMQSRRVQPITFETPQAIAYERSKDYEQIVHCRQLIREAHGIEVEKNSSVGEAGEAS</sequence>
<dbReference type="eggNOG" id="ENOG502SKGW">
    <property type="taxonomic scope" value="Eukaryota"/>
</dbReference>
<gene>
    <name evidence="3" type="ORF">AMTR_s00033p00214520</name>
</gene>
<feature type="region of interest" description="Disordered" evidence="1">
    <location>
        <begin position="229"/>
        <end position="251"/>
    </location>
</feature>
<dbReference type="Gene3D" id="3.40.50.150">
    <property type="entry name" value="Vaccinia Virus protein VP39"/>
    <property type="match status" value="1"/>
</dbReference>
<dbReference type="InterPro" id="IPR049011">
    <property type="entry name" value="Anamorsin_N_metazoan"/>
</dbReference>
<dbReference type="GO" id="GO:0051536">
    <property type="term" value="F:iron-sulfur cluster binding"/>
    <property type="evidence" value="ECO:0007669"/>
    <property type="project" value="InterPro"/>
</dbReference>
<dbReference type="HOGENOM" id="CLU_913210_0_0_1"/>
<organism evidence="3 4">
    <name type="scientific">Amborella trichopoda</name>
    <dbReference type="NCBI Taxonomy" id="13333"/>
    <lineage>
        <taxon>Eukaryota</taxon>
        <taxon>Viridiplantae</taxon>
        <taxon>Streptophyta</taxon>
        <taxon>Embryophyta</taxon>
        <taxon>Tracheophyta</taxon>
        <taxon>Spermatophyta</taxon>
        <taxon>Magnoliopsida</taxon>
        <taxon>Amborellales</taxon>
        <taxon>Amborellaceae</taxon>
        <taxon>Amborella</taxon>
    </lineage>
</organism>
<dbReference type="GO" id="GO:0005737">
    <property type="term" value="C:cytoplasm"/>
    <property type="evidence" value="ECO:0000318"/>
    <property type="project" value="GO_Central"/>
</dbReference>
<protein>
    <recommendedName>
        <fullName evidence="2">Anamorsin N-terminal domain-containing protein</fullName>
    </recommendedName>
</protein>
<dbReference type="PANTHER" id="PTHR13273:SF15">
    <property type="entry name" value="ANAMORSIN HOMOLOG 2-LIKE ISOFORM X1"/>
    <property type="match status" value="1"/>
</dbReference>
<dbReference type="Pfam" id="PF20922">
    <property type="entry name" value="Anamorsin_N"/>
    <property type="match status" value="1"/>
</dbReference>